<keyword evidence="2" id="KW-1185">Reference proteome</keyword>
<evidence type="ECO:0000313" key="2">
    <source>
        <dbReference type="Proteomes" id="UP001627154"/>
    </source>
</evidence>
<accession>A0ABD2X0Y0</accession>
<comment type="caution">
    <text evidence="1">The sequence shown here is derived from an EMBL/GenBank/DDBJ whole genome shotgun (WGS) entry which is preliminary data.</text>
</comment>
<dbReference type="EMBL" id="JBJJXI010000059">
    <property type="protein sequence ID" value="KAL3398912.1"/>
    <property type="molecule type" value="Genomic_DNA"/>
</dbReference>
<organism evidence="1 2">
    <name type="scientific">Trichogramma kaykai</name>
    <dbReference type="NCBI Taxonomy" id="54128"/>
    <lineage>
        <taxon>Eukaryota</taxon>
        <taxon>Metazoa</taxon>
        <taxon>Ecdysozoa</taxon>
        <taxon>Arthropoda</taxon>
        <taxon>Hexapoda</taxon>
        <taxon>Insecta</taxon>
        <taxon>Pterygota</taxon>
        <taxon>Neoptera</taxon>
        <taxon>Endopterygota</taxon>
        <taxon>Hymenoptera</taxon>
        <taxon>Apocrita</taxon>
        <taxon>Proctotrupomorpha</taxon>
        <taxon>Chalcidoidea</taxon>
        <taxon>Trichogrammatidae</taxon>
        <taxon>Trichogramma</taxon>
    </lineage>
</organism>
<sequence length="67" mass="7877">MATKLLKLQLTSAKNIMNFYANSTIKIGAERQTLSHFQIRQELIEGYWKTFVARHDELLDLEEQLTH</sequence>
<name>A0ABD2X0Y0_9HYME</name>
<dbReference type="AlphaFoldDB" id="A0ABD2X0Y0"/>
<dbReference type="Proteomes" id="UP001627154">
    <property type="component" value="Unassembled WGS sequence"/>
</dbReference>
<protein>
    <submittedName>
        <fullName evidence="1">Uncharacterized protein</fullName>
    </submittedName>
</protein>
<reference evidence="1 2" key="1">
    <citation type="journal article" date="2024" name="bioRxiv">
        <title>A reference genome for Trichogramma kaykai: A tiny desert-dwelling parasitoid wasp with competing sex-ratio distorters.</title>
        <authorList>
            <person name="Culotta J."/>
            <person name="Lindsey A.R."/>
        </authorList>
    </citation>
    <scope>NUCLEOTIDE SEQUENCE [LARGE SCALE GENOMIC DNA]</scope>
    <source>
        <strain evidence="1 2">KSX58</strain>
    </source>
</reference>
<gene>
    <name evidence="1" type="ORF">TKK_008005</name>
</gene>
<proteinExistence type="predicted"/>
<evidence type="ECO:0000313" key="1">
    <source>
        <dbReference type="EMBL" id="KAL3398912.1"/>
    </source>
</evidence>